<dbReference type="Proteomes" id="UP000693970">
    <property type="component" value="Unassembled WGS sequence"/>
</dbReference>
<sequence>MTDSFTRHHHHGRQDEDADADAEMVLQNVLSGLLLSSSSSEREEDKSRMTMSLLRKEQTVVEWNGIVEWIWTSITMTNNNSTNNNNNHTHIDQCWSDAMETIRRDCLTHNNIDPFELHATASQFIIFSKEDEYMIDNDKEEQITQQTTTTTRTCFRILCLFLCIIALQRCPSPVTRRYKRWQSILCETIRFFQEMILELDNDNTYKNNNNNNDDDTWMVRLWVQYQCPAALHVVQQLAKDDPATTTSTTTSTNDIQFTAIFAGLVGTTTQLAERIQFQHSNQNNDNTQHQHHHHHHDDNPDRLSSTDMSREDDTSTRVPLLQQLLGSVRSICDIFDNNNTILSIVKTNTTSSYDEMSIWRNPWRFYSYNQQQHQKQQPQQSFGNESTNEKLLSNGEDDGDDNSIIIGDNTTTQRSLSWWIYEASSEDIVASMDTSWSHHGISRLAVTAFPRRPQVYHPQFVWKVWLPHVTQIMIKDDIRPTTFQQQQQQQQQQNQQQPSSIDFLQSLLQCTPNRSLTIQTVLDWNNNSNNNDTSSKFLHERPDVPLELVQVLSDRMILVMMSHGTDSESLVLQRRKYQYVSEVANLLSNILDRYETTCQAQLVARLIHDCPNPGLQARFIDLLLRPLLSEPTCQEQLWTTFLRGQLDKLFRHLVQSSSSSSSSTHGLLTNVPELIETVEVHVSTLSLIQRWVINNNNKKQQQDSIVTSGLLVQVQDVSQRLAEFHHVLCQQLDRWNDKNTISTTTTATTTTTTTTTTKNDDDDVPDNYHRLNLLETTLQTVIPLVVSG</sequence>
<proteinExistence type="predicted"/>
<reference evidence="2" key="2">
    <citation type="submission" date="2021-04" db="EMBL/GenBank/DDBJ databases">
        <authorList>
            <person name="Podell S."/>
        </authorList>
    </citation>
    <scope>NUCLEOTIDE SEQUENCE</scope>
    <source>
        <strain evidence="2">Hildebrandi</strain>
    </source>
</reference>
<protein>
    <submittedName>
        <fullName evidence="2">Uncharacterized protein</fullName>
    </submittedName>
</protein>
<organism evidence="2 3">
    <name type="scientific">Nitzschia inconspicua</name>
    <dbReference type="NCBI Taxonomy" id="303405"/>
    <lineage>
        <taxon>Eukaryota</taxon>
        <taxon>Sar</taxon>
        <taxon>Stramenopiles</taxon>
        <taxon>Ochrophyta</taxon>
        <taxon>Bacillariophyta</taxon>
        <taxon>Bacillariophyceae</taxon>
        <taxon>Bacillariophycidae</taxon>
        <taxon>Bacillariales</taxon>
        <taxon>Bacillariaceae</taxon>
        <taxon>Nitzschia</taxon>
    </lineage>
</organism>
<reference evidence="2" key="1">
    <citation type="journal article" date="2021" name="Sci. Rep.">
        <title>Diploid genomic architecture of Nitzschia inconspicua, an elite biomass production diatom.</title>
        <authorList>
            <person name="Oliver A."/>
            <person name="Podell S."/>
            <person name="Pinowska A."/>
            <person name="Traller J.C."/>
            <person name="Smith S.R."/>
            <person name="McClure R."/>
            <person name="Beliaev A."/>
            <person name="Bohutskyi P."/>
            <person name="Hill E.A."/>
            <person name="Rabines A."/>
            <person name="Zheng H."/>
            <person name="Allen L.Z."/>
            <person name="Kuo A."/>
            <person name="Grigoriev I.V."/>
            <person name="Allen A.E."/>
            <person name="Hazlebeck D."/>
            <person name="Allen E.E."/>
        </authorList>
    </citation>
    <scope>NUCLEOTIDE SEQUENCE</scope>
    <source>
        <strain evidence="2">Hildebrandi</strain>
    </source>
</reference>
<feature type="region of interest" description="Disordered" evidence="1">
    <location>
        <begin position="282"/>
        <end position="315"/>
    </location>
</feature>
<dbReference type="PANTHER" id="PTHR23353">
    <property type="entry name" value="RAB-GAP/TBC-RELATED"/>
    <property type="match status" value="1"/>
</dbReference>
<evidence type="ECO:0000313" key="3">
    <source>
        <dbReference type="Proteomes" id="UP000693970"/>
    </source>
</evidence>
<accession>A0A9K3KCH2</accession>
<feature type="region of interest" description="Disordered" evidence="1">
    <location>
        <begin position="369"/>
        <end position="402"/>
    </location>
</feature>
<dbReference type="InterPro" id="IPR053019">
    <property type="entry name" value="GATA_zinc_finger"/>
</dbReference>
<feature type="compositionally biased region" description="Low complexity" evidence="1">
    <location>
        <begin position="370"/>
        <end position="380"/>
    </location>
</feature>
<dbReference type="OrthoDB" id="49482at2759"/>
<dbReference type="AlphaFoldDB" id="A0A9K3KCH2"/>
<keyword evidence="3" id="KW-1185">Reference proteome</keyword>
<feature type="compositionally biased region" description="Polar residues" evidence="1">
    <location>
        <begin position="381"/>
        <end position="391"/>
    </location>
</feature>
<dbReference type="EMBL" id="JAGRRH010000026">
    <property type="protein sequence ID" value="KAG7341002.1"/>
    <property type="molecule type" value="Genomic_DNA"/>
</dbReference>
<evidence type="ECO:0000256" key="1">
    <source>
        <dbReference type="SAM" id="MobiDB-lite"/>
    </source>
</evidence>
<evidence type="ECO:0000313" key="2">
    <source>
        <dbReference type="EMBL" id="KAG7341002.1"/>
    </source>
</evidence>
<feature type="region of interest" description="Disordered" evidence="1">
    <location>
        <begin position="1"/>
        <end position="20"/>
    </location>
</feature>
<dbReference type="PANTHER" id="PTHR23353:SF23">
    <property type="entry name" value="PROTEIN HAIRLESS"/>
    <property type="match status" value="1"/>
</dbReference>
<name>A0A9K3KCH2_9STRA</name>
<comment type="caution">
    <text evidence="2">The sequence shown here is derived from an EMBL/GenBank/DDBJ whole genome shotgun (WGS) entry which is preliminary data.</text>
</comment>
<gene>
    <name evidence="2" type="ORF">IV203_022953</name>
</gene>